<feature type="compositionally biased region" description="Gly residues" evidence="13">
    <location>
        <begin position="468"/>
        <end position="478"/>
    </location>
</feature>
<keyword evidence="5" id="KW-0639">Primosome</keyword>
<dbReference type="GO" id="GO:0051539">
    <property type="term" value="F:4 iron, 4 sulfur cluster binding"/>
    <property type="evidence" value="ECO:0007669"/>
    <property type="project" value="UniProtKB-KW"/>
</dbReference>
<dbReference type="Proteomes" id="UP001152622">
    <property type="component" value="Chromosome 5"/>
</dbReference>
<keyword evidence="4" id="KW-0004">4Fe-4S</keyword>
<evidence type="ECO:0000256" key="13">
    <source>
        <dbReference type="SAM" id="MobiDB-lite"/>
    </source>
</evidence>
<organism evidence="14 15">
    <name type="scientific">Synaphobranchus kaupii</name>
    <name type="common">Kaup's arrowtooth eel</name>
    <dbReference type="NCBI Taxonomy" id="118154"/>
    <lineage>
        <taxon>Eukaryota</taxon>
        <taxon>Metazoa</taxon>
        <taxon>Chordata</taxon>
        <taxon>Craniata</taxon>
        <taxon>Vertebrata</taxon>
        <taxon>Euteleostomi</taxon>
        <taxon>Actinopterygii</taxon>
        <taxon>Neopterygii</taxon>
        <taxon>Teleostei</taxon>
        <taxon>Anguilliformes</taxon>
        <taxon>Synaphobranchidae</taxon>
        <taxon>Synaphobranchus</taxon>
    </lineage>
</organism>
<comment type="caution">
    <text evidence="14">The sequence shown here is derived from an EMBL/GenBank/DDBJ whole genome shotgun (WGS) entry which is preliminary data.</text>
</comment>
<gene>
    <name evidence="14" type="ORF">SKAU_G00165250</name>
</gene>
<dbReference type="PANTHER" id="PTHR10537:SF3">
    <property type="entry name" value="DNA PRIMASE LARGE SUBUNIT"/>
    <property type="match status" value="1"/>
</dbReference>
<evidence type="ECO:0000256" key="6">
    <source>
        <dbReference type="ARBA" id="ARBA00022705"/>
    </source>
</evidence>
<feature type="compositionally biased region" description="Basic and acidic residues" evidence="13">
    <location>
        <begin position="611"/>
        <end position="621"/>
    </location>
</feature>
<evidence type="ECO:0000256" key="10">
    <source>
        <dbReference type="ARBA" id="ARBA00023125"/>
    </source>
</evidence>
<evidence type="ECO:0000256" key="5">
    <source>
        <dbReference type="ARBA" id="ARBA00022515"/>
    </source>
</evidence>
<keyword evidence="8" id="KW-0408">Iron</keyword>
<keyword evidence="9" id="KW-0411">Iron-sulfur</keyword>
<dbReference type="GO" id="GO:0005658">
    <property type="term" value="C:alpha DNA polymerase:primase complex"/>
    <property type="evidence" value="ECO:0007669"/>
    <property type="project" value="UniProtKB-ARBA"/>
</dbReference>
<keyword evidence="10" id="KW-0238">DNA-binding</keyword>
<dbReference type="GO" id="GO:0006270">
    <property type="term" value="P:DNA replication initiation"/>
    <property type="evidence" value="ECO:0007669"/>
    <property type="project" value="UniProtKB-ARBA"/>
</dbReference>
<dbReference type="GO" id="GO:0003677">
    <property type="term" value="F:DNA binding"/>
    <property type="evidence" value="ECO:0007669"/>
    <property type="project" value="UniProtKB-KW"/>
</dbReference>
<dbReference type="GO" id="GO:0006269">
    <property type="term" value="P:DNA replication, synthesis of primer"/>
    <property type="evidence" value="ECO:0007669"/>
    <property type="project" value="UniProtKB-KW"/>
</dbReference>
<evidence type="ECO:0000256" key="1">
    <source>
        <dbReference type="ARBA" id="ARBA00001966"/>
    </source>
</evidence>
<dbReference type="AlphaFoldDB" id="A0A9Q1J056"/>
<comment type="similarity">
    <text evidence="2">Belongs to the eukaryotic-type primase large subunit family.</text>
</comment>
<evidence type="ECO:0000256" key="2">
    <source>
        <dbReference type="ARBA" id="ARBA00010564"/>
    </source>
</evidence>
<evidence type="ECO:0000256" key="9">
    <source>
        <dbReference type="ARBA" id="ARBA00023014"/>
    </source>
</evidence>
<dbReference type="PANTHER" id="PTHR10537">
    <property type="entry name" value="DNA PRIMASE LARGE SUBUNIT"/>
    <property type="match status" value="1"/>
</dbReference>
<comment type="subunit">
    <text evidence="11">Heterodimer of a catalytic subunit PRIM1 and a regulatory subunit PRIM2, also known as the DNA primase complex. Interacts via (C-terminus) with PRIM1. Component of the alpha DNA polymerase complex (also known as the alpha DNA polymerase-primase complex) consisting of four subunits: the catalytic subunit POLA1, the regulatory subunit POLA2, and the primase complex subunits PRIM1 and PRIM2 respectively. Within the complex, POLA1 directly interacts with PRIM2.</text>
</comment>
<reference evidence="14" key="1">
    <citation type="journal article" date="2023" name="Science">
        <title>Genome structures resolve the early diversification of teleost fishes.</title>
        <authorList>
            <person name="Parey E."/>
            <person name="Louis A."/>
            <person name="Montfort J."/>
            <person name="Bouchez O."/>
            <person name="Roques C."/>
            <person name="Iampietro C."/>
            <person name="Lluch J."/>
            <person name="Castinel A."/>
            <person name="Donnadieu C."/>
            <person name="Desvignes T."/>
            <person name="Floi Bucao C."/>
            <person name="Jouanno E."/>
            <person name="Wen M."/>
            <person name="Mejri S."/>
            <person name="Dirks R."/>
            <person name="Jansen H."/>
            <person name="Henkel C."/>
            <person name="Chen W.J."/>
            <person name="Zahm M."/>
            <person name="Cabau C."/>
            <person name="Klopp C."/>
            <person name="Thompson A.W."/>
            <person name="Robinson-Rechavi M."/>
            <person name="Braasch I."/>
            <person name="Lecointre G."/>
            <person name="Bobe J."/>
            <person name="Postlethwait J.H."/>
            <person name="Berthelot C."/>
            <person name="Roest Crollius H."/>
            <person name="Guiguen Y."/>
        </authorList>
    </citation>
    <scope>NUCLEOTIDE SEQUENCE</scope>
    <source>
        <strain evidence="14">WJC10195</strain>
    </source>
</reference>
<name>A0A9Q1J056_SYNKA</name>
<dbReference type="Gene3D" id="1.20.930.80">
    <property type="match status" value="1"/>
</dbReference>
<evidence type="ECO:0000256" key="8">
    <source>
        <dbReference type="ARBA" id="ARBA00023004"/>
    </source>
</evidence>
<keyword evidence="15" id="KW-1185">Reference proteome</keyword>
<evidence type="ECO:0000256" key="12">
    <source>
        <dbReference type="ARBA" id="ARBA00080636"/>
    </source>
</evidence>
<accession>A0A9Q1J056</accession>
<keyword evidence="6" id="KW-0235">DNA replication</keyword>
<dbReference type="InterPro" id="IPR007238">
    <property type="entry name" value="DNA_primase_lsu_euk/arc"/>
</dbReference>
<evidence type="ECO:0000313" key="14">
    <source>
        <dbReference type="EMBL" id="KAJ8360000.1"/>
    </source>
</evidence>
<feature type="region of interest" description="Disordered" evidence="13">
    <location>
        <begin position="443"/>
        <end position="497"/>
    </location>
</feature>
<evidence type="ECO:0000256" key="7">
    <source>
        <dbReference type="ARBA" id="ARBA00022723"/>
    </source>
</evidence>
<evidence type="ECO:0000313" key="15">
    <source>
        <dbReference type="Proteomes" id="UP001152622"/>
    </source>
</evidence>
<dbReference type="EMBL" id="JAINUF010000005">
    <property type="protein sequence ID" value="KAJ8360000.1"/>
    <property type="molecule type" value="Genomic_DNA"/>
</dbReference>
<dbReference type="GO" id="GO:0046872">
    <property type="term" value="F:metal ion binding"/>
    <property type="evidence" value="ECO:0007669"/>
    <property type="project" value="UniProtKB-KW"/>
</dbReference>
<evidence type="ECO:0000256" key="3">
    <source>
        <dbReference type="ARBA" id="ARBA00019038"/>
    </source>
</evidence>
<dbReference type="OrthoDB" id="421393at2759"/>
<evidence type="ECO:0000256" key="4">
    <source>
        <dbReference type="ARBA" id="ARBA00022485"/>
    </source>
</evidence>
<evidence type="ECO:0000256" key="11">
    <source>
        <dbReference type="ARBA" id="ARBA00061902"/>
    </source>
</evidence>
<sequence>MRMAKKFRPVRKNQLHVREPSARLPCVRGRWNLGADILLKLLHCGSKWRTDAISKISLSGESAGCGFGFCDTKPLKLQTFLDDDVVEGGWALEQQRKGLEHDQSGFLSLGFKGGKREIKGGLADDGRGPGEKVVEATMEFSRRRKVIGHSKSEYGHPLQLYVVPPTENIPLSEFETFAVERLKLLKTVENLGVSYVKGSEDYNRKLSAEISSLSFPYRTEAADDQKPAEYEKRRKDHVSHFILRLAYCQTEDLRRWFIQQEMDLFRHRFTDLSSKYKTEFLHQNDLRYDTISKEEKKVLMDKLVHSAYTVSGTTVLEQDFYRVPFQDALDLVRTRKVFLRAGYAYIAHQDIVTIVLNDFRTRLSKALALTARSLPTVQSDERLQPLLSHLSSHTRWYTHTAWVREKENGKCLMEFNGASRRWRRWTEPGKLIWDSSRRSVLTWRRGRQQKPAGRTAVHSPAAQRVSEGEGGGGGGGVRGDGRGVRTQPSSLSSGDGLTSSGFTPFPAALAGNVGLFLLGAGGIRNSGDADGVESTRGTSRHSCSSWTLFTDYPGEFWTPHLAQHDGTGESNLIRVSGICTPAAGARPIHRTYLSTAVMSPLLYPKPLMEIRPMDPRGDKGSKTPGSATVPGKRCSSQAGDGGGASRAALG</sequence>
<dbReference type="FunFam" id="1.20.930.80:FF:000001">
    <property type="entry name" value="DNA primase large subunit"/>
    <property type="match status" value="1"/>
</dbReference>
<keyword evidence="7" id="KW-0479">Metal-binding</keyword>
<comment type="cofactor">
    <cofactor evidence="1">
        <name>[4Fe-4S] cluster</name>
        <dbReference type="ChEBI" id="CHEBI:49883"/>
    </cofactor>
</comment>
<feature type="region of interest" description="Disordered" evidence="13">
    <location>
        <begin position="610"/>
        <end position="650"/>
    </location>
</feature>
<proteinExistence type="inferred from homology"/>
<protein>
    <recommendedName>
        <fullName evidence="3">DNA primase large subunit</fullName>
    </recommendedName>
    <alternativeName>
        <fullName evidence="12">DNA primase 58 kDa subunit</fullName>
    </alternativeName>
</protein>
<dbReference type="Pfam" id="PF26466">
    <property type="entry name" value="DNA_primase_lrg_N"/>
    <property type="match status" value="1"/>
</dbReference>